<gene>
    <name evidence="2" type="ORF">V5O48_015229</name>
</gene>
<dbReference type="EMBL" id="JBAHYK010001778">
    <property type="protein sequence ID" value="KAL0566773.1"/>
    <property type="molecule type" value="Genomic_DNA"/>
</dbReference>
<feature type="compositionally biased region" description="Basic and acidic residues" evidence="1">
    <location>
        <begin position="109"/>
        <end position="122"/>
    </location>
</feature>
<evidence type="ECO:0000313" key="2">
    <source>
        <dbReference type="EMBL" id="KAL0566773.1"/>
    </source>
</evidence>
<sequence length="741" mass="84094">MLAKSYNNENRKPGWHCIATPHGCPLDRAGDMAQDHILQHAGICKYLEQHKVDLWNDACTALSGDSLSMQIQELEESEVAGSSRGLEDDKNNRAANRRPRTQTKLPVKQLREEGKKEAKQHGDLYDRQVNKIIMHLVTVSRLVPNLLNSGEWKELMYKLNPNYKVASVEDLSIMITKEAEYIREQQLKQLKKDNHVTVTFDGTSIRRNKEMFCTVHATTSDRDSYFVGAHWGADKHHTCAWIQEKIEKNINSISQERTAATCSDNTNVTKATRAWIQESHPSIYSINDCVHHLHNMIGDITKLDQFKQTMNHMKATVKYFSKSGFANVVLENKKVKQNEHVGALQAIANIQALVMDKIIQFKNPKLQVLYQSKYNSDFHLLKVGLDQYIQVTDLFAQSLWSLESAHANASDVLIFWLSIAATLKDPFERPEQETGISAGVVDEVTNIFNNCYFEFFATGGGIYFAAFMLDPLMVETPSTGYPNAKYLRKSPTIRIPASIPHLDKSSPILTPSVVTSPQPLLVSYPHAYNQTKAFLRDMLQHMLDQPGFSSPEKRISCFGHPTEVDVVLHVRDRFDSFWQGMYPFDQETISEDESTLEYWHRMHKRPDAQGLAKTPSKKVPIFRNINDKLLRELKVQEQDSGKGNEDTDSEDGDDSDDVIIKAKKSNSSAVTEGTQLPAAPDPATLEDRRQVKLEVDPDIDLDSRALRNLISSEKLDIDPVPSTPAVPETYNNQRADWRTLW</sequence>
<reference evidence="2 3" key="1">
    <citation type="submission" date="2024-02" db="EMBL/GenBank/DDBJ databases">
        <title>A draft genome for the cacao thread blight pathogen Marasmius crinis-equi.</title>
        <authorList>
            <person name="Cohen S.P."/>
            <person name="Baruah I.K."/>
            <person name="Amoako-Attah I."/>
            <person name="Bukari Y."/>
            <person name="Meinhardt L.W."/>
            <person name="Bailey B.A."/>
        </authorList>
    </citation>
    <scope>NUCLEOTIDE SEQUENCE [LARGE SCALE GENOMIC DNA]</scope>
    <source>
        <strain evidence="2 3">GH-76</strain>
    </source>
</reference>
<proteinExistence type="predicted"/>
<feature type="compositionally biased region" description="Polar residues" evidence="1">
    <location>
        <begin position="665"/>
        <end position="674"/>
    </location>
</feature>
<comment type="caution">
    <text evidence="2">The sequence shown here is derived from an EMBL/GenBank/DDBJ whole genome shotgun (WGS) entry which is preliminary data.</text>
</comment>
<accession>A0ABR3EV39</accession>
<feature type="region of interest" description="Disordered" evidence="1">
    <location>
        <begin position="634"/>
        <end position="685"/>
    </location>
</feature>
<evidence type="ECO:0000313" key="3">
    <source>
        <dbReference type="Proteomes" id="UP001465976"/>
    </source>
</evidence>
<name>A0ABR3EV39_9AGAR</name>
<feature type="compositionally biased region" description="Acidic residues" evidence="1">
    <location>
        <begin position="646"/>
        <end position="657"/>
    </location>
</feature>
<evidence type="ECO:0008006" key="4">
    <source>
        <dbReference type="Google" id="ProtNLM"/>
    </source>
</evidence>
<organism evidence="2 3">
    <name type="scientific">Marasmius crinis-equi</name>
    <dbReference type="NCBI Taxonomy" id="585013"/>
    <lineage>
        <taxon>Eukaryota</taxon>
        <taxon>Fungi</taxon>
        <taxon>Dikarya</taxon>
        <taxon>Basidiomycota</taxon>
        <taxon>Agaricomycotina</taxon>
        <taxon>Agaricomycetes</taxon>
        <taxon>Agaricomycetidae</taxon>
        <taxon>Agaricales</taxon>
        <taxon>Marasmiineae</taxon>
        <taxon>Marasmiaceae</taxon>
        <taxon>Marasmius</taxon>
    </lineage>
</organism>
<evidence type="ECO:0000256" key="1">
    <source>
        <dbReference type="SAM" id="MobiDB-lite"/>
    </source>
</evidence>
<feature type="compositionally biased region" description="Basic and acidic residues" evidence="1">
    <location>
        <begin position="634"/>
        <end position="645"/>
    </location>
</feature>
<feature type="region of interest" description="Disordered" evidence="1">
    <location>
        <begin position="78"/>
        <end position="122"/>
    </location>
</feature>
<keyword evidence="3" id="KW-1185">Reference proteome</keyword>
<protein>
    <recommendedName>
        <fullName evidence="4">DUF659 domain-containing protein</fullName>
    </recommendedName>
</protein>
<dbReference type="InterPro" id="IPR012337">
    <property type="entry name" value="RNaseH-like_sf"/>
</dbReference>
<dbReference type="SUPFAM" id="SSF53098">
    <property type="entry name" value="Ribonuclease H-like"/>
    <property type="match status" value="1"/>
</dbReference>
<dbReference type="Proteomes" id="UP001465976">
    <property type="component" value="Unassembled WGS sequence"/>
</dbReference>